<dbReference type="AlphaFoldDB" id="A0A261TR34"/>
<comment type="caution">
    <text evidence="4">The sequence shown here is derived from an EMBL/GenBank/DDBJ whole genome shotgun (WGS) entry which is preliminary data.</text>
</comment>
<dbReference type="PROSITE" id="PS51257">
    <property type="entry name" value="PROKAR_LIPOPROTEIN"/>
    <property type="match status" value="1"/>
</dbReference>
<feature type="domain" description="Serine aminopeptidase S33" evidence="3">
    <location>
        <begin position="103"/>
        <end position="226"/>
    </location>
</feature>
<protein>
    <submittedName>
        <fullName evidence="4">Alpha/beta hydrolase</fullName>
    </submittedName>
</protein>
<accession>A0A261TR34</accession>
<feature type="region of interest" description="Disordered" evidence="1">
    <location>
        <begin position="64"/>
        <end position="93"/>
    </location>
</feature>
<keyword evidence="5" id="KW-1185">Reference proteome</keyword>
<keyword evidence="4" id="KW-0378">Hydrolase</keyword>
<dbReference type="GO" id="GO:0016020">
    <property type="term" value="C:membrane"/>
    <property type="evidence" value="ECO:0007669"/>
    <property type="project" value="TreeGrafter"/>
</dbReference>
<dbReference type="OrthoDB" id="8612291at2"/>
<dbReference type="Proteomes" id="UP000216913">
    <property type="component" value="Unassembled WGS sequence"/>
</dbReference>
<dbReference type="InterPro" id="IPR022742">
    <property type="entry name" value="Hydrolase_4"/>
</dbReference>
<dbReference type="PANTHER" id="PTHR43798:SF33">
    <property type="entry name" value="HYDROLASE, PUTATIVE (AFU_ORTHOLOGUE AFUA_2G14860)-RELATED"/>
    <property type="match status" value="1"/>
</dbReference>
<name>A0A261TR34_9BORD</name>
<proteinExistence type="predicted"/>
<dbReference type="InterPro" id="IPR050266">
    <property type="entry name" value="AB_hydrolase_sf"/>
</dbReference>
<dbReference type="Pfam" id="PF12146">
    <property type="entry name" value="Hydrolase_4"/>
    <property type="match status" value="1"/>
</dbReference>
<evidence type="ECO:0000313" key="4">
    <source>
        <dbReference type="EMBL" id="OZI52124.1"/>
    </source>
</evidence>
<reference evidence="4 5" key="1">
    <citation type="submission" date="2017-05" db="EMBL/GenBank/DDBJ databases">
        <title>Complete and WGS of Bordetella genogroups.</title>
        <authorList>
            <person name="Spilker T."/>
            <person name="LiPuma J."/>
        </authorList>
    </citation>
    <scope>NUCLEOTIDE SEQUENCE [LARGE SCALE GENOMIC DNA]</scope>
    <source>
        <strain evidence="4 5">AU10456</strain>
    </source>
</reference>
<evidence type="ECO:0000256" key="1">
    <source>
        <dbReference type="SAM" id="MobiDB-lite"/>
    </source>
</evidence>
<keyword evidence="2" id="KW-0732">Signal</keyword>
<feature type="chain" id="PRO_5012944008" evidence="2">
    <location>
        <begin position="35"/>
        <end position="421"/>
    </location>
</feature>
<feature type="compositionally biased region" description="Polar residues" evidence="1">
    <location>
        <begin position="64"/>
        <end position="77"/>
    </location>
</feature>
<dbReference type="SUPFAM" id="SSF53474">
    <property type="entry name" value="alpha/beta-Hydrolases"/>
    <property type="match status" value="1"/>
</dbReference>
<evidence type="ECO:0000259" key="3">
    <source>
        <dbReference type="Pfam" id="PF12146"/>
    </source>
</evidence>
<dbReference type="EMBL" id="NEVP01000006">
    <property type="protein sequence ID" value="OZI52124.1"/>
    <property type="molecule type" value="Genomic_DNA"/>
</dbReference>
<feature type="signal peptide" evidence="2">
    <location>
        <begin position="1"/>
        <end position="34"/>
    </location>
</feature>
<dbReference type="Gene3D" id="3.40.50.1820">
    <property type="entry name" value="alpha/beta hydrolase"/>
    <property type="match status" value="1"/>
</dbReference>
<dbReference type="PANTHER" id="PTHR43798">
    <property type="entry name" value="MONOACYLGLYCEROL LIPASE"/>
    <property type="match status" value="1"/>
</dbReference>
<gene>
    <name evidence="4" type="ORF">CAL25_11575</name>
</gene>
<dbReference type="GO" id="GO:0016787">
    <property type="term" value="F:hydrolase activity"/>
    <property type="evidence" value="ECO:0007669"/>
    <property type="project" value="UniProtKB-KW"/>
</dbReference>
<evidence type="ECO:0000313" key="5">
    <source>
        <dbReference type="Proteomes" id="UP000216913"/>
    </source>
</evidence>
<dbReference type="RefSeq" id="WP_094800082.1">
    <property type="nucleotide sequence ID" value="NZ_NEVP01000006.1"/>
</dbReference>
<evidence type="ECO:0000256" key="2">
    <source>
        <dbReference type="SAM" id="SignalP"/>
    </source>
</evidence>
<dbReference type="InterPro" id="IPR029058">
    <property type="entry name" value="AB_hydrolase_fold"/>
</dbReference>
<organism evidence="4 5">
    <name type="scientific">Bordetella genomosp. 5</name>
    <dbReference type="NCBI Taxonomy" id="1395608"/>
    <lineage>
        <taxon>Bacteria</taxon>
        <taxon>Pseudomonadati</taxon>
        <taxon>Pseudomonadota</taxon>
        <taxon>Betaproteobacteria</taxon>
        <taxon>Burkholderiales</taxon>
        <taxon>Alcaligenaceae</taxon>
        <taxon>Bordetella</taxon>
    </lineage>
</organism>
<sequence length="421" mass="46774">MPRPFLPAFTRSRRARIGLTTLFALALSACSAPRAPQPAENPPSFAEYQRATQARLLERRAFQTATPEQEVAWNSPQEWRPEGATGSDGFEPHGAGLGARAAKGILLIHGLGDSPWSFTDVARTLAQQGFLVRTVLLPGHGTRPEDLLDTTAEQWRAVVRAQAIALQRDVDTVYLGGFSTGANLALEYAYEHPEIAGLVLFSPGFKSSSTLDWLAPWVTWIRPWLLAPDGHRPMQNDVRYLTAPTNAFGQFYLTSRTARRLIHDRPYERPVFMVLAQHDSVLDTPYLLDVFQRRFVHAASRLVWYGDLPGAPADAGRVLVRPDRLPAQRISQFSHMGMLFAPGNPLYGAAGSLRICWNGQEPAQTEACLRGEPVWYSDWGYREAGKVHARLTYNPYFDWQTSVMAEVLKAAAAEPGAVARR</sequence>